<protein>
    <recommendedName>
        <fullName evidence="1">DUF6984 domain-containing protein</fullName>
    </recommendedName>
</protein>
<dbReference type="InterPro" id="IPR054253">
    <property type="entry name" value="DUF6984"/>
</dbReference>
<dbReference type="EMBL" id="JAUSSW010000017">
    <property type="protein sequence ID" value="MDQ0104491.1"/>
    <property type="molecule type" value="Genomic_DNA"/>
</dbReference>
<gene>
    <name evidence="2" type="ORF">J2T10_004166</name>
</gene>
<evidence type="ECO:0000313" key="3">
    <source>
        <dbReference type="Proteomes" id="UP001244563"/>
    </source>
</evidence>
<dbReference type="RefSeq" id="WP_370874865.1">
    <property type="nucleotide sequence ID" value="NZ_JAUSSW010000017.1"/>
</dbReference>
<accession>A0ABT9TS33</accession>
<evidence type="ECO:0000313" key="2">
    <source>
        <dbReference type="EMBL" id="MDQ0104491.1"/>
    </source>
</evidence>
<keyword evidence="3" id="KW-1185">Reference proteome</keyword>
<evidence type="ECO:0000259" key="1">
    <source>
        <dbReference type="Pfam" id="PF22480"/>
    </source>
</evidence>
<feature type="domain" description="DUF6984" evidence="1">
    <location>
        <begin position="4"/>
        <end position="104"/>
    </location>
</feature>
<reference evidence="2 3" key="1">
    <citation type="submission" date="2023-07" db="EMBL/GenBank/DDBJ databases">
        <title>Sorghum-associated microbial communities from plants grown in Nebraska, USA.</title>
        <authorList>
            <person name="Schachtman D."/>
        </authorList>
    </citation>
    <scope>NUCLEOTIDE SEQUENCE [LARGE SCALE GENOMIC DNA]</scope>
    <source>
        <strain evidence="2 3">CC523</strain>
    </source>
</reference>
<dbReference type="Proteomes" id="UP001244563">
    <property type="component" value="Unassembled WGS sequence"/>
</dbReference>
<dbReference type="Pfam" id="PF22480">
    <property type="entry name" value="DUF6984"/>
    <property type="match status" value="1"/>
</dbReference>
<comment type="caution">
    <text evidence="2">The sequence shown here is derived from an EMBL/GenBank/DDBJ whole genome shotgun (WGS) entry which is preliminary data.</text>
</comment>
<name>A0ABT9TS33_PAENI</name>
<sequence length="118" mass="13175">MKERPLEDAEVLILSVLLGRATGWNRGPVDLRALRVSDMDDGGMGSLRFASGKIHPRYGRTIAEGWFKDSDGMPVALALYVDREDDLFELDSWKVDFTSRVRLPREAAEVREGPPSGN</sequence>
<organism evidence="2 3">
    <name type="scientific">Paenarthrobacter nicotinovorans</name>
    <name type="common">Arthrobacter nicotinovorans</name>
    <dbReference type="NCBI Taxonomy" id="29320"/>
    <lineage>
        <taxon>Bacteria</taxon>
        <taxon>Bacillati</taxon>
        <taxon>Actinomycetota</taxon>
        <taxon>Actinomycetes</taxon>
        <taxon>Micrococcales</taxon>
        <taxon>Micrococcaceae</taxon>
        <taxon>Paenarthrobacter</taxon>
    </lineage>
</organism>
<proteinExistence type="predicted"/>